<dbReference type="EMBL" id="JAFNEN010000177">
    <property type="protein sequence ID" value="KAG8190673.1"/>
    <property type="molecule type" value="Genomic_DNA"/>
</dbReference>
<evidence type="ECO:0000313" key="2">
    <source>
        <dbReference type="Proteomes" id="UP000827092"/>
    </source>
</evidence>
<dbReference type="Proteomes" id="UP000827092">
    <property type="component" value="Unassembled WGS sequence"/>
</dbReference>
<keyword evidence="2" id="KW-1185">Reference proteome</keyword>
<protein>
    <submittedName>
        <fullName evidence="1">Uncharacterized protein</fullName>
    </submittedName>
</protein>
<reference evidence="1 2" key="1">
    <citation type="journal article" date="2022" name="Nat. Ecol. Evol.">
        <title>A masculinizing supergene underlies an exaggerated male reproductive morph in a spider.</title>
        <authorList>
            <person name="Hendrickx F."/>
            <person name="De Corte Z."/>
            <person name="Sonet G."/>
            <person name="Van Belleghem S.M."/>
            <person name="Kostlbacher S."/>
            <person name="Vangestel C."/>
        </authorList>
    </citation>
    <scope>NUCLEOTIDE SEQUENCE [LARGE SCALE GENOMIC DNA]</scope>
    <source>
        <strain evidence="1">W744_W776</strain>
    </source>
</reference>
<comment type="caution">
    <text evidence="1">The sequence shown here is derived from an EMBL/GenBank/DDBJ whole genome shotgun (WGS) entry which is preliminary data.</text>
</comment>
<organism evidence="1 2">
    <name type="scientific">Oedothorax gibbosus</name>
    <dbReference type="NCBI Taxonomy" id="931172"/>
    <lineage>
        <taxon>Eukaryota</taxon>
        <taxon>Metazoa</taxon>
        <taxon>Ecdysozoa</taxon>
        <taxon>Arthropoda</taxon>
        <taxon>Chelicerata</taxon>
        <taxon>Arachnida</taxon>
        <taxon>Araneae</taxon>
        <taxon>Araneomorphae</taxon>
        <taxon>Entelegynae</taxon>
        <taxon>Araneoidea</taxon>
        <taxon>Linyphiidae</taxon>
        <taxon>Erigoninae</taxon>
        <taxon>Oedothorax</taxon>
    </lineage>
</organism>
<accession>A0AAV6V3X5</accession>
<name>A0AAV6V3X5_9ARAC</name>
<evidence type="ECO:0000313" key="1">
    <source>
        <dbReference type="EMBL" id="KAG8190673.1"/>
    </source>
</evidence>
<dbReference type="AlphaFoldDB" id="A0AAV6V3X5"/>
<sequence length="221" mass="24845">MKGYLPHLARALQFCSCPRFCKHYVCCWSRLQCWDVGDMPGRFFGLLATFAALAVIASGDGLRRTDRSISAHLLHLGQCRRQFTFLASAALGVFLTRVLKESPLTPLPLPPLESSLRWNLVTVPAHLAGPFYNWITRHPAGQTVHLNQGFGGLVEAGGLFRSENKISSTHSHWKNNIISQAIHMRYSRDSVANAFQRTLKPLKFILPHAMGIRRWLLRLCG</sequence>
<gene>
    <name evidence="1" type="ORF">JTE90_001282</name>
</gene>
<proteinExistence type="predicted"/>